<feature type="transmembrane region" description="Helical" evidence="5">
    <location>
        <begin position="349"/>
        <end position="370"/>
    </location>
</feature>
<evidence type="ECO:0000256" key="4">
    <source>
        <dbReference type="ARBA" id="ARBA00023136"/>
    </source>
</evidence>
<dbReference type="PANTHER" id="PTHR24064">
    <property type="entry name" value="SOLUTE CARRIER FAMILY 22 MEMBER"/>
    <property type="match status" value="1"/>
</dbReference>
<evidence type="ECO:0000256" key="1">
    <source>
        <dbReference type="ARBA" id="ARBA00004141"/>
    </source>
</evidence>
<protein>
    <submittedName>
        <fullName evidence="6">Uncharacterized protein</fullName>
    </submittedName>
</protein>
<dbReference type="Proteomes" id="UP000648187">
    <property type="component" value="Unassembled WGS sequence"/>
</dbReference>
<keyword evidence="2 5" id="KW-0812">Transmembrane</keyword>
<dbReference type="EMBL" id="JACKWZ010000008">
    <property type="protein sequence ID" value="KAF9423526.1"/>
    <property type="molecule type" value="Genomic_DNA"/>
</dbReference>
<sequence length="603" mass="69041">MTASMALIHFRFTFLEIFYHRRLRRNVVKTKTNKLSKLLFFRIGTIYEDVTTDVLGKIGSWQWLVTFISTSHMMLAMFNQFEDIFLIRPSEIYCILPNDENKINSSLCVVTLQNNGTEDYRCNKWHLKFLWFIWLKKTWLVFCDQKLKLLSTAIISRFGLVFGFIIFGLIADSFGRRMAMILDVITELILGLVITFCDSEGWFRLVVFLRSLLGSASFFMGLILVCEIASNSWRSWLCVIVMSPRLLSLACLVPIANSAQNTETFSFISCIYAVICMTSLVRWGTESPQWLLHNRKIHVAELILIKAAKTNGIKLCQEFKIRPVNHRAYDTLDEANTCIRMLSIHNIRVLFFASVSFWMLYYFIWSSVYVRLYSEQDAEYSLWRVLCFVTILGCLTKYSSAKLTLRYLLMINILITGVFTAGSTYTYKSTVSSILSSIALSSGLVAHALVLNITPRLFATNIRATAVGFCHATGQIGSIISYLLFLFHPISNTVIMVIELGVTLIIIGLLFIFPDVDQRELPDVMKDMDYFSELSKPLRWVTQKTNSPSLEEMEMRVYSFGSDGRRPSTSNVSEVSAPAQQIGFIRLSRAFINYENFINGITN</sequence>
<feature type="transmembrane region" description="Helical" evidence="5">
    <location>
        <begin position="493"/>
        <end position="513"/>
    </location>
</feature>
<evidence type="ECO:0000256" key="3">
    <source>
        <dbReference type="ARBA" id="ARBA00022989"/>
    </source>
</evidence>
<evidence type="ECO:0000313" key="7">
    <source>
        <dbReference type="Proteomes" id="UP000648187"/>
    </source>
</evidence>
<gene>
    <name evidence="6" type="ORF">HW555_001081</name>
</gene>
<feature type="transmembrane region" description="Helical" evidence="5">
    <location>
        <begin position="265"/>
        <end position="285"/>
    </location>
</feature>
<feature type="transmembrane region" description="Helical" evidence="5">
    <location>
        <begin position="466"/>
        <end position="487"/>
    </location>
</feature>
<dbReference type="InterPro" id="IPR036259">
    <property type="entry name" value="MFS_trans_sf"/>
</dbReference>
<name>A0A835GR54_SPOEX</name>
<evidence type="ECO:0000256" key="2">
    <source>
        <dbReference type="ARBA" id="ARBA00022692"/>
    </source>
</evidence>
<dbReference type="Gene3D" id="1.20.1250.20">
    <property type="entry name" value="MFS general substrate transporter like domains"/>
    <property type="match status" value="1"/>
</dbReference>
<comment type="subcellular location">
    <subcellularLocation>
        <location evidence="1">Membrane</location>
        <topology evidence="1">Multi-pass membrane protein</topology>
    </subcellularLocation>
</comment>
<evidence type="ECO:0000313" key="6">
    <source>
        <dbReference type="EMBL" id="KAF9423526.1"/>
    </source>
</evidence>
<comment type="caution">
    <text evidence="6">The sequence shown here is derived from an EMBL/GenBank/DDBJ whole genome shotgun (WGS) entry which is preliminary data.</text>
</comment>
<keyword evidence="4 5" id="KW-0472">Membrane</keyword>
<organism evidence="6 7">
    <name type="scientific">Spodoptera exigua</name>
    <name type="common">Beet armyworm</name>
    <name type="synonym">Noctua fulgens</name>
    <dbReference type="NCBI Taxonomy" id="7107"/>
    <lineage>
        <taxon>Eukaryota</taxon>
        <taxon>Metazoa</taxon>
        <taxon>Ecdysozoa</taxon>
        <taxon>Arthropoda</taxon>
        <taxon>Hexapoda</taxon>
        <taxon>Insecta</taxon>
        <taxon>Pterygota</taxon>
        <taxon>Neoptera</taxon>
        <taxon>Endopterygota</taxon>
        <taxon>Lepidoptera</taxon>
        <taxon>Glossata</taxon>
        <taxon>Ditrysia</taxon>
        <taxon>Noctuoidea</taxon>
        <taxon>Noctuidae</taxon>
        <taxon>Amphipyrinae</taxon>
        <taxon>Spodoptera</taxon>
    </lineage>
</organism>
<dbReference type="AlphaFoldDB" id="A0A835GR54"/>
<reference evidence="6" key="1">
    <citation type="submission" date="2020-08" db="EMBL/GenBank/DDBJ databases">
        <title>Spodoptera exigua strain:BAW_Kor-Di-RS1 Genome sequencing and assembly.</title>
        <authorList>
            <person name="Kim J."/>
            <person name="Nam H.Y."/>
            <person name="Kwon M."/>
            <person name="Choi J.H."/>
            <person name="Cho S.R."/>
            <person name="Kim G.-H."/>
        </authorList>
    </citation>
    <scope>NUCLEOTIDE SEQUENCE</scope>
    <source>
        <strain evidence="6">BAW_Kor-Di-RS1</strain>
        <tissue evidence="6">Whole-body</tissue>
    </source>
</reference>
<dbReference type="GO" id="GO:0016020">
    <property type="term" value="C:membrane"/>
    <property type="evidence" value="ECO:0007669"/>
    <property type="project" value="UniProtKB-SubCell"/>
</dbReference>
<feature type="transmembrane region" description="Helical" evidence="5">
    <location>
        <begin position="236"/>
        <end position="259"/>
    </location>
</feature>
<feature type="transmembrane region" description="Helical" evidence="5">
    <location>
        <begin position="149"/>
        <end position="171"/>
    </location>
</feature>
<feature type="transmembrane region" description="Helical" evidence="5">
    <location>
        <begin position="407"/>
        <end position="427"/>
    </location>
</feature>
<feature type="transmembrane region" description="Helical" evidence="5">
    <location>
        <begin position="178"/>
        <end position="196"/>
    </location>
</feature>
<keyword evidence="3 5" id="KW-1133">Transmembrane helix</keyword>
<proteinExistence type="predicted"/>
<dbReference type="SUPFAM" id="SSF103473">
    <property type="entry name" value="MFS general substrate transporter"/>
    <property type="match status" value="1"/>
</dbReference>
<keyword evidence="7" id="KW-1185">Reference proteome</keyword>
<feature type="transmembrane region" description="Helical" evidence="5">
    <location>
        <begin position="202"/>
        <end position="224"/>
    </location>
</feature>
<evidence type="ECO:0000256" key="5">
    <source>
        <dbReference type="SAM" id="Phobius"/>
    </source>
</evidence>
<accession>A0A835GR54</accession>
<feature type="transmembrane region" description="Helical" evidence="5">
    <location>
        <begin position="433"/>
        <end position="454"/>
    </location>
</feature>
<feature type="transmembrane region" description="Helical" evidence="5">
    <location>
        <begin position="382"/>
        <end position="400"/>
    </location>
</feature>